<dbReference type="Gene3D" id="1.10.8.1220">
    <property type="match status" value="1"/>
</dbReference>
<feature type="coiled-coil region" evidence="14">
    <location>
        <begin position="3265"/>
        <end position="3313"/>
    </location>
</feature>
<feature type="domain" description="Dynein heavy chain 3 AAA+ lid" evidence="23">
    <location>
        <begin position="2634"/>
        <end position="2732"/>
    </location>
</feature>
<dbReference type="InterPro" id="IPR035706">
    <property type="entry name" value="AAA_9"/>
</dbReference>
<dbReference type="InterPro" id="IPR013594">
    <property type="entry name" value="Dynein_heavy_tail"/>
</dbReference>
<dbReference type="InterPro" id="IPR027417">
    <property type="entry name" value="P-loop_NTPase"/>
</dbReference>
<feature type="domain" description="Dynein heavy chain hydrolytic ATP-binding dynein motor region" evidence="18">
    <location>
        <begin position="1816"/>
        <end position="2142"/>
    </location>
</feature>
<evidence type="ECO:0000313" key="27">
    <source>
        <dbReference type="Proteomes" id="UP001209878"/>
    </source>
</evidence>
<dbReference type="Gene3D" id="1.20.1270.280">
    <property type="match status" value="1"/>
</dbReference>
<dbReference type="InterPro" id="IPR013602">
    <property type="entry name" value="Dynein_heavy_linker"/>
</dbReference>
<dbReference type="PANTHER" id="PTHR45703:SF8">
    <property type="entry name" value="DYNEINS HEAVY CHAIN"/>
    <property type="match status" value="1"/>
</dbReference>
<evidence type="ECO:0000256" key="12">
    <source>
        <dbReference type="ARBA" id="ARBA00023212"/>
    </source>
</evidence>
<dbReference type="InterPro" id="IPR041589">
    <property type="entry name" value="DNAH3_AAA_lid_1"/>
</dbReference>
<dbReference type="FunFam" id="1.20.920.30:FF:000003">
    <property type="entry name" value="Dynein axonemal heavy chain 17"/>
    <property type="match status" value="1"/>
</dbReference>
<evidence type="ECO:0000256" key="7">
    <source>
        <dbReference type="ARBA" id="ARBA00022840"/>
    </source>
</evidence>
<feature type="domain" description="Dynein heavy chain AAA 5 extension" evidence="22">
    <location>
        <begin position="2300"/>
        <end position="2417"/>
    </location>
</feature>
<dbReference type="FunFam" id="1.20.140.100:FF:000007">
    <property type="entry name" value="Dynein axonemal heavy chain 9"/>
    <property type="match status" value="1"/>
</dbReference>
<feature type="domain" description="Dynein heavy chain AAA module D4" evidence="20">
    <location>
        <begin position="2777"/>
        <end position="3036"/>
    </location>
</feature>
<feature type="domain" description="Dynein heavy chain coiled coil stalk" evidence="19">
    <location>
        <begin position="3050"/>
        <end position="3392"/>
    </location>
</feature>
<dbReference type="Pfam" id="PF18199">
    <property type="entry name" value="Dynein_C"/>
    <property type="match status" value="1"/>
</dbReference>
<evidence type="ECO:0000259" key="18">
    <source>
        <dbReference type="Pfam" id="PF12774"/>
    </source>
</evidence>
<sequence>MTQSLAAELELNDQRVEFMCDYVLKTMKLKTDKWMKMYNVDENKAIFQAFYEKPEILQLLVVAGSAGVLTVSLEWPGQLKNKACYFVKKNKEALGKDAQVRSVLLYGDLSYSPVDQLSAFVDEVLVPLLANERNHEQWPRVVSEDVMRHIHHLKSSVYVVSGQVKGKTLLPLPAGTESSEDNASMKTEKGEVYDRNLVHAIESVIIEWSHQIQDVLKKDSAQPLLEGWNPGPLVEIEFWKSKAQNLECIYDQLRDPKVRKMAELLEKSNSSYFPSFKSMFRDVVSALTEAQDINLHLRPLKNMFQDIEQLDYDQLEKHVAPLMHVICLVWANSDYYNVPARIVVLLQETFNLIIEMSRTFLEPLEIFKGEVEETIEKVELARGILKHFRETYEHHRLHIRDYFKEKDPRSWEFAPQLVFHRFDKFVERVDMVHELFVTTIEFFKLEKIEFGGIKGKMLSGEIVTQYEEFQDLYRVFTEKSYDCLDPTEEEFPNDYQNFKTAVADMDRRMASIVCQGFNDCSGPESAFKLCDIFGSLLERPLIKQDFDPNFPKLITMMDEELNVVKKLYDKQMMLRKATGRIELHKNMPLVAGTMKWASELRERLTTQMTNFKHYDHPSMKSPAAKEINDHYEKMLTLLNQVEEEMYKEWLAQVDEACSFNLAQPLLERDPETNLIKVNFDPQLVAVLREVKYLELRAVEEIPESAASVYSSNDKLRQFRQNLDLTVRWYNKVRTSVLEVEYPLIEGQLQEIDAKLQQAEKDLNWTSDTVWEYIESARDLVHDLEIRVQKAKDNVEKLQKIMATWSKTSLFERKEGKNESLLNLDDRVDRLKKRYTEIEAAGQQLHQLLQENKSFLHADETTDIWKAYVDYLDEMVVDGFFNTINCSLKFLLGNTDSKPDVLPLFVAYLELQAPEMLFRPSLDAGVPDGFYDLIDGLVGDVYKQASKIQRLAAHSGQEHYQPDLEDMEELCDMRSDLMDRILNIMNKACDYRNSFDVYSYLWVDDRNEFMRQFLLYNHVLTADEIEAHTEEGVPECPPTLDQFKEQVDTYEKIYEEVENIEGIQIFDYWFKIDARPFKQALLNVIKRWSYMFKQHLIDHVTNSLKNLAEFIVTGEKGLTKPVEDGDYNGLVDVMGHLMAVKDRQVATDEMFEPLKRTIELLKTYDQEMPDEVHQQLQELPEMWNNTKKTAITVKQMVAPLQANEVANIRKKSASFDVRQHKFREIFRKIAPFFYNCEDPYEQIDGYHTEISGMEKEMTDFNTSASLFEVNLPDFKQLKQCRKEIVLLKQLWDYVFIVRTSITDWKTMPWSNIDCEQMEMDCKKFAKDIRALDKEMRAWDTYLGVEGVVKNMITSLRAVAELQNNAIRDRHWQQLMKATGVRFVMDESTTLADLISLNLHEFEDEVHGIVDKAIKEMSMEKVLKELDSTWATMEFEHAQHPRTKITLLHASEELIEVLEDNQVQLQNMLTSKYIAHFLEEVSTWQKKLSTADQVISIWFEVQRTWSHLESIFIGSEDIRQQLPEDSKRFDGIDTDFKDLVKEVTSDKNVVRTTNRPNLYERLDKLQQGLILCEKALAEYLETKRLAFPRFYFVSSADLLDILSNGNNPPVVANHLTKLFDSMAKLKFEQDDEGNILKNAMAMWSADGEYVDFNNACDCNGQVEVWLNRLLDTMRSTMLKEMAESVGSYEEKPRDQWLFDYPAQVALTGTQMWWTSEVNISFNRLEEGYENALKDYNKKQINQLSALIHHLVGKLSKGDRQKIMTICTIDVHARDVIGKLIAQKVDNAQAFLWLCQLRHRWDDVKNDCFINICDAQFKYSHEYLGNSPRLVITPLTDRCYITLTQSLHLVMSGAPAGPAGTGKTETTKDLGRGLGIMVYVFNCSEQMDYKSVGNIYKGLAQSGAWGCFDEFNRISVEVLSVVAVQVKTIQDAIRDKKDIFNFMGDDIVLVPTVGLFITMNPGYAGRTELPENLKALFRPCAMVVPDFEMICEIMLVAEGFLDARLLARKFITLYSLCKELLSKQDHYDWGLRAIKSVLVVAGALKRADVGRPEDEVLMRALRDFNVPKIVTDDLPVFMGLIGDLFPALNVPRKHNYDLEKQIKKAVHDLRLQPEESFILKMVQLQELFDVRHSVFIVGNAGTGKSMVWKSLMKANQNMKLKPVAIDINPKAVTNDELFGIINPSTREWKDGLFSVVMRDLSNVVHDGPKWIVLDGDIDPMWIESLNTVMDDNKVLTLASNERITLTPSMRLLFEISHLKTATPATVSRAGILFINPADLGWNPPVSSWIDTREVQSERANLTILFDKYVPTCLEVMKFRFKKITPIADISHLQMLCYLLECVLTPENTPPDCPKEWYELYFVFCCVWAFGSCLFQDQLVDHRVEFTKWWTTEFKTVKFPSQGTVFDYFIDSETKKFEPWVKKVKKFELDTEIPLQAALVPTAETTRVRFFIDMLIAMHRPVMLVATAGTGKTVLMNDKLLSLPESYMIANVPFNFYTTSMMLQGVLEKPLEKKAGRNYGPPGTKTLIYFIDDMNMPEVDKYFTVQPHTLIRQHLDYSHWYDRTKLSLKEVHNTQYVSCMNPTAGSFTINSRLQRHFCVFAMSFPGVDALHTIYSNILLQHLAQNNFQQPVQKVGSSLVHAAIAMHTKVATTFLPTAIKFHYVFNLRDLSNIFQGMLFAMPENYKTPLELVRLWMHEANRVYRDKLVEEKDLETFDKLVKDFSKKAFEDMEEAALFAEPLMMCHFASGVGDPKYGPVSDMDSITKILNEALDSYNEINAAMNLVLFGDAILNILRINRILEFPRGNALLVGVGGSGKQSLSRLASSISGLEVFQITLRKGYSISDLKLDLSALYIKAGVKNLGMVFLMTDSQVADEKFLVLINDLLASGEIPDLFPDDEIEDIIGGVRNEVKGMGIEDTRENCWSFFIDRVRRQLKVVLCFSPVGNTLRVRSRKFPAITNCTSIDWFHEWPEEALMSVSKRFLEEVDLLSPEMQVSVAKFMSQVHVSVNNISALYLQNDRRYNYTTPKSFLEQIKLYQNLLSLKHSELQASMTRLENGLEKLNSTAQQVDDLKAKLAAQEKELAIKNEEANKLIQVVGAETEKVSHEKAIADGEEKKVQVINEEVSKKKSDCETDLAKAEPALKAAQEALDTLNKGNLTELKSFGSPPAAVVNVTAAVMVLLSNKTGKIPKDKSWKAAKVVMGKVDDFLNLLKNYDKENIPEVCLKAIQPYLDDKEFEADFIKAKSLAAGGLCAWVINIVAFYRVFCDVEPKRNALEAANKQLAEAQEKLRKIQDKIFQLEEALGKLTAQFEKATADKLRCQQEAEMTNKTIELANRLVGGLASENVRWGEAVKNFKEQEKSLPGDVLLVTAFISYVGCFTKQYRTTLMEKHWLPSMKELKILNTPDLDLLSLLTDGAIVAGWNNDGLPSDRMSTENATILSNCERWPLMIDPQLQGVKWIKTKYGNDLTVVRLGQKSYLDTIERAVSNGEVVLIENIEESVDPVLDPLLGRNTIKKGRAIKLGDKEVEYNTNFKLILHTKMANPHYKPEMQAQTTLINFTVTIDGLEDQLLAAVVSKERPDLEKTKADLTRQQNEFKITLKSLEDNLLARLSAAEGNFLGDYELVENLEKTKRTANEIEVQVEEGKITEIKINEARELYRPAAAQASLLYFILNELNIIHPMYQFSLKAFSVVFSNAIDRAEPVEDVKQRVLVLIDTITFFVFNYTTRGLFECDKLTFTAQMTFLVLVKNKQINHAELDFLLRFPLQPNVTSPVDFLSNISWGGIKTLSNMEEFRNLDRDIEGSAKRWKKFVESECPEKEKFPQEWKRKKTSLQKLCMMRALRPDRMSNAVRNFIEEKMGTKYVEGRSTEFATSFEESGPGTPLFFILSPGVDPLKDVEAHGKKLKFATDKGNFHNISLGQGQEVVAESAMDLAAKEGHWVVLQNVHLVAKWLNTLEKKLEQYSLESNPDYRVFISAEPAGTRDSHIIPGGILEMSIKITNEPPTGMFANLHKALDNFNQDTLEMCARETEFKVILFALCYFHAVICERRKFGAQGWNRSYPFNTGDLTICMNVLYNYLEANAKVPWEDLRYLFGEIMYGGHITDDWDRKLCKTFLEEYMAPEMLDGELYLAPGFPVPPNTDYKGYHGYIDEALPPETPYLYGLHPNAEIEFLTQTSESLFRVLLEMQPRDTGAGEGAGDSREEVIKNMLDEFLEKLPDEFNMMELTGKIPVEERTPYVTVALQETERMNGLTNEIRRTLKELNLGLKGELTITAEMEDLGNSLYLDTMPESWEKRAYPSLYGLTIWFGDLLQRIKELETWANDFTLPAAVWLAGFFNPQSFLTAIMQQMARKNEWPLDRMVLQCDVTKKCKDDMAGPPREGAYVHGLFMEGARWDTQTGMINESRLKELAPAMPVMFIKAIPVDRLDVRNVYECPVYKTKLRGPTYVWTFNLKSKEKAAKWIMGGVALLLQV</sequence>
<dbReference type="Gene3D" id="1.20.58.1120">
    <property type="match status" value="1"/>
</dbReference>
<dbReference type="GO" id="GO:0005874">
    <property type="term" value="C:microtubule"/>
    <property type="evidence" value="ECO:0007669"/>
    <property type="project" value="UniProtKB-KW"/>
</dbReference>
<evidence type="ECO:0000256" key="4">
    <source>
        <dbReference type="ARBA" id="ARBA00022701"/>
    </source>
</evidence>
<evidence type="ECO:0000259" key="15">
    <source>
        <dbReference type="Pfam" id="PF03028"/>
    </source>
</evidence>
<dbReference type="GO" id="GO:0045505">
    <property type="term" value="F:dynein intermediate chain binding"/>
    <property type="evidence" value="ECO:0007669"/>
    <property type="project" value="InterPro"/>
</dbReference>
<evidence type="ECO:0000259" key="19">
    <source>
        <dbReference type="Pfam" id="PF12777"/>
    </source>
</evidence>
<dbReference type="Pfam" id="PF12781">
    <property type="entry name" value="AAA_9"/>
    <property type="match status" value="1"/>
</dbReference>
<keyword evidence="5" id="KW-0677">Repeat</keyword>
<evidence type="ECO:0000256" key="9">
    <source>
        <dbReference type="ARBA" id="ARBA00023054"/>
    </source>
</evidence>
<reference evidence="26" key="1">
    <citation type="journal article" date="2023" name="Mol. Biol. Evol.">
        <title>Third-Generation Sequencing Reveals the Adaptive Role of the Epigenome in Three Deep-Sea Polychaetes.</title>
        <authorList>
            <person name="Perez M."/>
            <person name="Aroh O."/>
            <person name="Sun Y."/>
            <person name="Lan Y."/>
            <person name="Juniper S.K."/>
            <person name="Young C.R."/>
            <person name="Angers B."/>
            <person name="Qian P.Y."/>
        </authorList>
    </citation>
    <scope>NUCLEOTIDE SEQUENCE</scope>
    <source>
        <strain evidence="26">R07B-5</strain>
    </source>
</reference>
<dbReference type="Pfam" id="PF12774">
    <property type="entry name" value="AAA_6"/>
    <property type="match status" value="1"/>
</dbReference>
<dbReference type="FunFam" id="1.10.472.130:FF:000001">
    <property type="entry name" value="Dynein, axonemal, heavy chain 9"/>
    <property type="match status" value="1"/>
</dbReference>
<evidence type="ECO:0000259" key="20">
    <source>
        <dbReference type="Pfam" id="PF12780"/>
    </source>
</evidence>
<dbReference type="FunFam" id="3.40.50.300:FF:000049">
    <property type="entry name" value="Dynein, axonemal, heavy chain 5"/>
    <property type="match status" value="1"/>
</dbReference>
<evidence type="ECO:0000313" key="26">
    <source>
        <dbReference type="EMBL" id="KAK2177114.1"/>
    </source>
</evidence>
<dbReference type="FunFam" id="1.20.920.20:FF:000003">
    <property type="entry name" value="Dynein axonemal heavy chain 17"/>
    <property type="match status" value="1"/>
</dbReference>
<name>A0AAD9NRT0_RIDPI</name>
<dbReference type="Pfam" id="PF12780">
    <property type="entry name" value="AAA_8"/>
    <property type="match status" value="1"/>
</dbReference>
<dbReference type="GO" id="GO:0030286">
    <property type="term" value="C:dynein complex"/>
    <property type="evidence" value="ECO:0007669"/>
    <property type="project" value="UniProtKB-KW"/>
</dbReference>
<keyword evidence="9 14" id="KW-0175">Coiled coil</keyword>
<dbReference type="FunFam" id="1.10.8.710:FF:000002">
    <property type="entry name" value="dynein heavy chain 17, axonemal"/>
    <property type="match status" value="1"/>
</dbReference>
<dbReference type="Pfam" id="PF17852">
    <property type="entry name" value="Dynein_AAA_lid"/>
    <property type="match status" value="1"/>
</dbReference>
<dbReference type="InterPro" id="IPR041466">
    <property type="entry name" value="Dynein_AAA5_ext"/>
</dbReference>
<dbReference type="Pfam" id="PF17857">
    <property type="entry name" value="AAA_lid_1"/>
    <property type="match status" value="1"/>
</dbReference>
<evidence type="ECO:0000259" key="16">
    <source>
        <dbReference type="Pfam" id="PF08385"/>
    </source>
</evidence>
<dbReference type="InterPro" id="IPR042219">
    <property type="entry name" value="AAA_lid_11_sf"/>
</dbReference>
<evidence type="ECO:0000259" key="25">
    <source>
        <dbReference type="Pfam" id="PF18199"/>
    </source>
</evidence>
<dbReference type="FunFam" id="1.10.8.1220:FF:000001">
    <property type="entry name" value="Dynein axonemal heavy chain 5"/>
    <property type="match status" value="1"/>
</dbReference>
<dbReference type="FunFam" id="3.20.180.20:FF:000001">
    <property type="entry name" value="Dynein axonemal heavy chain 5"/>
    <property type="match status" value="1"/>
</dbReference>
<evidence type="ECO:0000256" key="14">
    <source>
        <dbReference type="SAM" id="Coils"/>
    </source>
</evidence>
<dbReference type="InterPro" id="IPR004273">
    <property type="entry name" value="Dynein_heavy_D6_P-loop"/>
</dbReference>
<dbReference type="EMBL" id="JAODUO010000617">
    <property type="protein sequence ID" value="KAK2177114.1"/>
    <property type="molecule type" value="Genomic_DNA"/>
</dbReference>
<accession>A0AAD9NRT0</accession>
<dbReference type="InterPro" id="IPR042222">
    <property type="entry name" value="Dynein_2_N"/>
</dbReference>
<dbReference type="FunFam" id="1.10.287.2620:FF:000004">
    <property type="entry name" value="Dynein axonemal heavy chain 17"/>
    <property type="match status" value="1"/>
</dbReference>
<dbReference type="FunFam" id="3.10.490.20:FF:000002">
    <property type="entry name" value="Dynein axonemal heavy chain 17"/>
    <property type="match status" value="1"/>
</dbReference>
<dbReference type="Gene3D" id="3.10.490.20">
    <property type="match status" value="1"/>
</dbReference>
<evidence type="ECO:0000259" key="24">
    <source>
        <dbReference type="Pfam" id="PF18198"/>
    </source>
</evidence>
<dbReference type="GO" id="GO:0005930">
    <property type="term" value="C:axoneme"/>
    <property type="evidence" value="ECO:0007669"/>
    <property type="project" value="UniProtKB-SubCell"/>
</dbReference>
<dbReference type="GO" id="GO:0051959">
    <property type="term" value="F:dynein light intermediate chain binding"/>
    <property type="evidence" value="ECO:0007669"/>
    <property type="project" value="InterPro"/>
</dbReference>
<dbReference type="FunFam" id="1.10.8.720:FF:000002">
    <property type="entry name" value="Dynein heavy chain 9, axonemal"/>
    <property type="match status" value="1"/>
</dbReference>
<evidence type="ECO:0000256" key="1">
    <source>
        <dbReference type="ARBA" id="ARBA00004430"/>
    </source>
</evidence>
<feature type="domain" description="Dynein heavy chain ATP-binding dynein motor region" evidence="21">
    <location>
        <begin position="3418"/>
        <end position="3635"/>
    </location>
</feature>
<dbReference type="GO" id="GO:0008569">
    <property type="term" value="F:minus-end-directed microtubule motor activity"/>
    <property type="evidence" value="ECO:0007669"/>
    <property type="project" value="InterPro"/>
</dbReference>
<evidence type="ECO:0000259" key="21">
    <source>
        <dbReference type="Pfam" id="PF12781"/>
    </source>
</evidence>
<organism evidence="26 27">
    <name type="scientific">Ridgeia piscesae</name>
    <name type="common">Tubeworm</name>
    <dbReference type="NCBI Taxonomy" id="27915"/>
    <lineage>
        <taxon>Eukaryota</taxon>
        <taxon>Metazoa</taxon>
        <taxon>Spiralia</taxon>
        <taxon>Lophotrochozoa</taxon>
        <taxon>Annelida</taxon>
        <taxon>Polychaeta</taxon>
        <taxon>Sedentaria</taxon>
        <taxon>Canalipalpata</taxon>
        <taxon>Sabellida</taxon>
        <taxon>Siboglinidae</taxon>
        <taxon>Ridgeia</taxon>
    </lineage>
</organism>
<evidence type="ECO:0000256" key="13">
    <source>
        <dbReference type="ARBA" id="ARBA00023273"/>
    </source>
</evidence>
<dbReference type="Gene3D" id="3.40.50.300">
    <property type="entry name" value="P-loop containing nucleotide triphosphate hydrolases"/>
    <property type="match status" value="5"/>
</dbReference>
<feature type="domain" description="Dynein heavy chain AAA lid" evidence="24">
    <location>
        <begin position="4029"/>
        <end position="4165"/>
    </location>
</feature>
<keyword evidence="13" id="KW-0966">Cell projection</keyword>
<protein>
    <recommendedName>
        <fullName evidence="28">Dynein beta chain, ciliary</fullName>
    </recommendedName>
</protein>
<gene>
    <name evidence="26" type="ORF">NP493_618g00017</name>
</gene>
<keyword evidence="11" id="KW-0505">Motor protein</keyword>
<keyword evidence="3" id="KW-0963">Cytoplasm</keyword>
<dbReference type="GO" id="GO:0097729">
    <property type="term" value="C:9+2 motile cilium"/>
    <property type="evidence" value="ECO:0007669"/>
    <property type="project" value="UniProtKB-ARBA"/>
</dbReference>
<dbReference type="GO" id="GO:0005524">
    <property type="term" value="F:ATP binding"/>
    <property type="evidence" value="ECO:0007669"/>
    <property type="project" value="UniProtKB-KW"/>
</dbReference>
<evidence type="ECO:0000256" key="11">
    <source>
        <dbReference type="ARBA" id="ARBA00023175"/>
    </source>
</evidence>
<dbReference type="FunFam" id="3.40.50.300:FF:000411">
    <property type="entry name" value="dynein heavy chain 17, axonemal"/>
    <property type="match status" value="1"/>
</dbReference>
<dbReference type="InterPro" id="IPR035699">
    <property type="entry name" value="AAA_6"/>
</dbReference>
<comment type="subcellular location">
    <subcellularLocation>
        <location evidence="1">Cytoplasm</location>
        <location evidence="1">Cytoskeleton</location>
        <location evidence="1">Cilium axoneme</location>
    </subcellularLocation>
</comment>
<dbReference type="InterPro" id="IPR026983">
    <property type="entry name" value="DHC"/>
</dbReference>
<dbReference type="Pfam" id="PF12777">
    <property type="entry name" value="MT"/>
    <property type="match status" value="1"/>
</dbReference>
<proteinExistence type="inferred from homology"/>
<dbReference type="Gene3D" id="1.20.140.100">
    <property type="entry name" value="Dynein heavy chain, N-terminal domain 2"/>
    <property type="match status" value="1"/>
</dbReference>
<dbReference type="Pfam" id="PF18198">
    <property type="entry name" value="AAA_lid_11"/>
    <property type="match status" value="1"/>
</dbReference>
<keyword evidence="6" id="KW-0547">Nucleotide-binding</keyword>
<evidence type="ECO:0000256" key="8">
    <source>
        <dbReference type="ARBA" id="ARBA00023017"/>
    </source>
</evidence>
<dbReference type="Pfam" id="PF08385">
    <property type="entry name" value="DHC_N1"/>
    <property type="match status" value="1"/>
</dbReference>
<keyword evidence="4" id="KW-0493">Microtubule</keyword>
<dbReference type="Gene3D" id="3.20.180.20">
    <property type="entry name" value="Dynein heavy chain, N-terminal domain 2"/>
    <property type="match status" value="1"/>
</dbReference>
<dbReference type="Gene3D" id="1.10.287.2620">
    <property type="match status" value="1"/>
</dbReference>
<dbReference type="SUPFAM" id="SSF52540">
    <property type="entry name" value="P-loop containing nucleoside triphosphate hydrolases"/>
    <property type="match status" value="4"/>
</dbReference>
<dbReference type="FunFam" id="3.40.50.300:FF:000219">
    <property type="entry name" value="Dynein axonemal heavy chain 17"/>
    <property type="match status" value="1"/>
</dbReference>
<dbReference type="InterPro" id="IPR024317">
    <property type="entry name" value="Dynein_heavy_chain_D4_dom"/>
</dbReference>
<evidence type="ECO:0000259" key="17">
    <source>
        <dbReference type="Pfam" id="PF08393"/>
    </source>
</evidence>
<dbReference type="FunFam" id="3.40.50.300:FF:000945">
    <property type="entry name" value="Dynein axonemal heavy chain 9"/>
    <property type="match status" value="1"/>
</dbReference>
<dbReference type="PANTHER" id="PTHR45703">
    <property type="entry name" value="DYNEIN HEAVY CHAIN"/>
    <property type="match status" value="1"/>
</dbReference>
<dbReference type="Gene3D" id="1.20.920.30">
    <property type="match status" value="1"/>
</dbReference>
<keyword evidence="7" id="KW-0067">ATP-binding</keyword>
<dbReference type="Gene3D" id="1.10.8.720">
    <property type="entry name" value="Region D6 of dynein motor"/>
    <property type="match status" value="1"/>
</dbReference>
<evidence type="ECO:0000256" key="10">
    <source>
        <dbReference type="ARBA" id="ARBA00023069"/>
    </source>
</evidence>
<feature type="domain" description="Dynein heavy chain region D6 P-loop" evidence="15">
    <location>
        <begin position="3878"/>
        <end position="3997"/>
    </location>
</feature>
<dbReference type="Pfam" id="PF12775">
    <property type="entry name" value="AAA_7"/>
    <property type="match status" value="1"/>
</dbReference>
<dbReference type="Gene3D" id="1.20.920.20">
    <property type="match status" value="1"/>
</dbReference>
<dbReference type="InterPro" id="IPR043157">
    <property type="entry name" value="Dynein_AAA1S"/>
</dbReference>
<dbReference type="FunFam" id="1.20.58.1120:FF:000002">
    <property type="entry name" value="Dynein heavy chain 9, axonemal"/>
    <property type="match status" value="1"/>
</dbReference>
<feature type="coiled-coil region" evidence="14">
    <location>
        <begin position="741"/>
        <end position="840"/>
    </location>
</feature>
<keyword evidence="12" id="KW-0206">Cytoskeleton</keyword>
<dbReference type="Gene3D" id="1.10.472.130">
    <property type="match status" value="1"/>
</dbReference>
<dbReference type="FunFam" id="3.40.50.300:FF:002141">
    <property type="entry name" value="Dynein heavy chain"/>
    <property type="match status" value="1"/>
</dbReference>
<dbReference type="InterPro" id="IPR041228">
    <property type="entry name" value="Dynein_C"/>
</dbReference>
<evidence type="ECO:0000259" key="23">
    <source>
        <dbReference type="Pfam" id="PF17857"/>
    </source>
</evidence>
<keyword evidence="10" id="KW-0969">Cilium</keyword>
<dbReference type="InterPro" id="IPR042228">
    <property type="entry name" value="Dynein_linker_3"/>
</dbReference>
<evidence type="ECO:0000259" key="22">
    <source>
        <dbReference type="Pfam" id="PF17852"/>
    </source>
</evidence>
<keyword evidence="27" id="KW-1185">Reference proteome</keyword>
<feature type="coiled-coil region" evidence="14">
    <location>
        <begin position="3041"/>
        <end position="3092"/>
    </location>
</feature>
<evidence type="ECO:0000256" key="6">
    <source>
        <dbReference type="ARBA" id="ARBA00022741"/>
    </source>
</evidence>
<comment type="caution">
    <text evidence="26">The sequence shown here is derived from an EMBL/GenBank/DDBJ whole genome shotgun (WGS) entry which is preliminary data.</text>
</comment>
<evidence type="ECO:0000256" key="3">
    <source>
        <dbReference type="ARBA" id="ARBA00022490"/>
    </source>
</evidence>
<dbReference type="GO" id="GO:0007018">
    <property type="term" value="P:microtubule-based movement"/>
    <property type="evidence" value="ECO:0007669"/>
    <property type="project" value="InterPro"/>
</dbReference>
<dbReference type="Gene3D" id="1.10.8.710">
    <property type="match status" value="1"/>
</dbReference>
<dbReference type="Gene3D" id="6.10.140.1060">
    <property type="match status" value="1"/>
</dbReference>
<evidence type="ECO:0000256" key="5">
    <source>
        <dbReference type="ARBA" id="ARBA00022737"/>
    </source>
</evidence>
<feature type="domain" description="Dynein heavy chain linker" evidence="17">
    <location>
        <begin position="1276"/>
        <end position="1681"/>
    </location>
</feature>
<comment type="similarity">
    <text evidence="2">Belongs to the dynein heavy chain family.</text>
</comment>
<feature type="domain" description="Dynein heavy chain tail" evidence="16">
    <location>
        <begin position="198"/>
        <end position="772"/>
    </location>
</feature>
<dbReference type="Pfam" id="PF03028">
    <property type="entry name" value="Dynein_heavy"/>
    <property type="match status" value="1"/>
</dbReference>
<dbReference type="Proteomes" id="UP001209878">
    <property type="component" value="Unassembled WGS sequence"/>
</dbReference>
<dbReference type="FunFam" id="1.20.1270.280:FF:000003">
    <property type="entry name" value="Dynein axonemal heavy chain 17"/>
    <property type="match status" value="1"/>
</dbReference>
<keyword evidence="8" id="KW-0243">Dynein</keyword>
<evidence type="ECO:0008006" key="28">
    <source>
        <dbReference type="Google" id="ProtNLM"/>
    </source>
</evidence>
<feature type="domain" description="Dynein heavy chain C-terminal" evidence="25">
    <location>
        <begin position="4171"/>
        <end position="4468"/>
    </location>
</feature>
<dbReference type="InterPro" id="IPR041658">
    <property type="entry name" value="AAA_lid_11"/>
</dbReference>
<evidence type="ECO:0000256" key="2">
    <source>
        <dbReference type="ARBA" id="ARBA00008887"/>
    </source>
</evidence>
<dbReference type="InterPro" id="IPR024743">
    <property type="entry name" value="Dynein_HC_stalk"/>
</dbReference>
<dbReference type="Pfam" id="PF08393">
    <property type="entry name" value="DHC_N2"/>
    <property type="match status" value="1"/>
</dbReference>
<dbReference type="InterPro" id="IPR043160">
    <property type="entry name" value="Dynein_C_barrel"/>
</dbReference>